<dbReference type="InterPro" id="IPR027417">
    <property type="entry name" value="P-loop_NTPase"/>
</dbReference>
<dbReference type="SUPFAM" id="SSF52540">
    <property type="entry name" value="P-loop containing nucleoside triphosphate hydrolases"/>
    <property type="match status" value="1"/>
</dbReference>
<dbReference type="Pfam" id="PF13671">
    <property type="entry name" value="AAA_33"/>
    <property type="match status" value="1"/>
</dbReference>
<dbReference type="InterPro" id="IPR011009">
    <property type="entry name" value="Kinase-like_dom_sf"/>
</dbReference>
<organism evidence="1 2">
    <name type="scientific">Massilia phyllostachyos</name>
    <dbReference type="NCBI Taxonomy" id="2898585"/>
    <lineage>
        <taxon>Bacteria</taxon>
        <taxon>Pseudomonadati</taxon>
        <taxon>Pseudomonadota</taxon>
        <taxon>Betaproteobacteria</taxon>
        <taxon>Burkholderiales</taxon>
        <taxon>Oxalobacteraceae</taxon>
        <taxon>Telluria group</taxon>
        <taxon>Massilia</taxon>
    </lineage>
</organism>
<dbReference type="PANTHER" id="PTHR43883">
    <property type="entry name" value="SLR0207 PROTEIN"/>
    <property type="match status" value="1"/>
</dbReference>
<dbReference type="RefSeq" id="WP_231057512.1">
    <property type="nucleotide sequence ID" value="NZ_JAJNOC010000002.1"/>
</dbReference>
<keyword evidence="2" id="KW-1185">Reference proteome</keyword>
<sequence length="548" mass="58933">MPPSGDAPAAQQALVRRLACALAAGGTPVQYFETHISWVLVCGAHAYKLKKALRLPFLDYATLAARRRQCERECRLNRRLAPGLYLGVSAVAGDPARPRLDGAGAPIEYAVRMRAFAQSALWSYRIARGLLTGTEVDRLAALLARFHRDAARAPPDSPWGTPRQVADTFGATLDALAGAAPGDVGRGVLAGLRAWAARQGPALAALAADRKRGGMVRECHGDLHCGNILTRDGTVMAFDCIEFDDSLRWIDVMDDLAFVHMDLACRGRPDLAARLLNRYLEEGGDYAGLALLRHYRVHRALVRARVMLLRAGAPGTPAPERAACRRAGRAYLAFAHHASRYGAPAMVVMYGPAGSGKTTVARMLVELLGAVQLRSDVERKRLDRAAGVDLYGDDMTRRTYERLGELARAVTGAGWPVVIDAACLAAVQRPRLRAVARDLGLPCVLVVAQAGRDLMRARVAARRRAGGDASDAGPEVLERQLQAAQPLSRGERRHAVVVDTGAAPGAQDLRAACLPVVAALRRVPVQYASRAFQAAHIDTAHIELVGRT</sequence>
<evidence type="ECO:0000313" key="1">
    <source>
        <dbReference type="EMBL" id="MCD2516183.1"/>
    </source>
</evidence>
<dbReference type="EMBL" id="JAJNOC010000002">
    <property type="protein sequence ID" value="MCD2516183.1"/>
    <property type="molecule type" value="Genomic_DNA"/>
</dbReference>
<dbReference type="Proteomes" id="UP001179361">
    <property type="component" value="Unassembled WGS sequence"/>
</dbReference>
<dbReference type="Gene3D" id="3.90.1200.10">
    <property type="match status" value="1"/>
</dbReference>
<accession>A0ABS8Q3R9</accession>
<comment type="caution">
    <text evidence="1">The sequence shown here is derived from an EMBL/GenBank/DDBJ whole genome shotgun (WGS) entry which is preliminary data.</text>
</comment>
<protein>
    <submittedName>
        <fullName evidence="1">AAA family ATPase</fullName>
    </submittedName>
</protein>
<dbReference type="PANTHER" id="PTHR43883:SF1">
    <property type="entry name" value="GLUCONOKINASE"/>
    <property type="match status" value="1"/>
</dbReference>
<proteinExistence type="predicted"/>
<reference evidence="1" key="1">
    <citation type="submission" date="2021-11" db="EMBL/GenBank/DDBJ databases">
        <title>The complete genome of Massilia sp sp. G4R7.</title>
        <authorList>
            <person name="Liu L."/>
            <person name="Yue J."/>
            <person name="Yuan J."/>
            <person name="Yang F."/>
            <person name="Li L."/>
        </authorList>
    </citation>
    <scope>NUCLEOTIDE SEQUENCE</scope>
    <source>
        <strain evidence="1">G4R7</strain>
    </source>
</reference>
<evidence type="ECO:0000313" key="2">
    <source>
        <dbReference type="Proteomes" id="UP001179361"/>
    </source>
</evidence>
<name>A0ABS8Q3R9_9BURK</name>
<dbReference type="SUPFAM" id="SSF56112">
    <property type="entry name" value="Protein kinase-like (PK-like)"/>
    <property type="match status" value="1"/>
</dbReference>
<dbReference type="Gene3D" id="3.40.50.300">
    <property type="entry name" value="P-loop containing nucleotide triphosphate hydrolases"/>
    <property type="match status" value="1"/>
</dbReference>
<gene>
    <name evidence="1" type="ORF">LQ564_07620</name>
</gene>
<dbReference type="InterPro" id="IPR052732">
    <property type="entry name" value="Cell-binding_unc_protein"/>
</dbReference>